<organism evidence="1 2">
    <name type="scientific">Auriscalpium vulgare</name>
    <dbReference type="NCBI Taxonomy" id="40419"/>
    <lineage>
        <taxon>Eukaryota</taxon>
        <taxon>Fungi</taxon>
        <taxon>Dikarya</taxon>
        <taxon>Basidiomycota</taxon>
        <taxon>Agaricomycotina</taxon>
        <taxon>Agaricomycetes</taxon>
        <taxon>Russulales</taxon>
        <taxon>Auriscalpiaceae</taxon>
        <taxon>Auriscalpium</taxon>
    </lineage>
</organism>
<gene>
    <name evidence="1" type="ORF">FA95DRAFT_94703</name>
</gene>
<dbReference type="EMBL" id="MU275944">
    <property type="protein sequence ID" value="KAI0045691.1"/>
    <property type="molecule type" value="Genomic_DNA"/>
</dbReference>
<reference evidence="1" key="1">
    <citation type="submission" date="2021-02" db="EMBL/GenBank/DDBJ databases">
        <authorList>
            <consortium name="DOE Joint Genome Institute"/>
            <person name="Ahrendt S."/>
            <person name="Looney B.P."/>
            <person name="Miyauchi S."/>
            <person name="Morin E."/>
            <person name="Drula E."/>
            <person name="Courty P.E."/>
            <person name="Chicoki N."/>
            <person name="Fauchery L."/>
            <person name="Kohler A."/>
            <person name="Kuo A."/>
            <person name="Labutti K."/>
            <person name="Pangilinan J."/>
            <person name="Lipzen A."/>
            <person name="Riley R."/>
            <person name="Andreopoulos W."/>
            <person name="He G."/>
            <person name="Johnson J."/>
            <person name="Barry K.W."/>
            <person name="Grigoriev I.V."/>
            <person name="Nagy L."/>
            <person name="Hibbett D."/>
            <person name="Henrissat B."/>
            <person name="Matheny P.B."/>
            <person name="Labbe J."/>
            <person name="Martin F."/>
        </authorList>
    </citation>
    <scope>NUCLEOTIDE SEQUENCE</scope>
    <source>
        <strain evidence="1">FP105234-sp</strain>
    </source>
</reference>
<sequence length="185" mass="20745">MPTHATARCTAAHHLRYEPAACALTLHPHHHQPIPYPPRSPRNRRSDPPRHRVVPPKPKWGLRSCGEMGVISVPTRIAYPYPPTQRRSSAASVHPRRRARHAHAHAHTPSPASDVRAATVHGGCYLHLLMAARTCGASRSESAAQRSKWAHRHAPRARARSRCAYSTTRRHKYTVRPHPHPHAPI</sequence>
<reference evidence="1" key="2">
    <citation type="journal article" date="2022" name="New Phytol.">
        <title>Evolutionary transition to the ectomycorrhizal habit in the genomes of a hyperdiverse lineage of mushroom-forming fungi.</title>
        <authorList>
            <person name="Looney B."/>
            <person name="Miyauchi S."/>
            <person name="Morin E."/>
            <person name="Drula E."/>
            <person name="Courty P.E."/>
            <person name="Kohler A."/>
            <person name="Kuo A."/>
            <person name="LaButti K."/>
            <person name="Pangilinan J."/>
            <person name="Lipzen A."/>
            <person name="Riley R."/>
            <person name="Andreopoulos W."/>
            <person name="He G."/>
            <person name="Johnson J."/>
            <person name="Nolan M."/>
            <person name="Tritt A."/>
            <person name="Barry K.W."/>
            <person name="Grigoriev I.V."/>
            <person name="Nagy L.G."/>
            <person name="Hibbett D."/>
            <person name="Henrissat B."/>
            <person name="Matheny P.B."/>
            <person name="Labbe J."/>
            <person name="Martin F.M."/>
        </authorList>
    </citation>
    <scope>NUCLEOTIDE SEQUENCE</scope>
    <source>
        <strain evidence="1">FP105234-sp</strain>
    </source>
</reference>
<evidence type="ECO:0000313" key="2">
    <source>
        <dbReference type="Proteomes" id="UP000814033"/>
    </source>
</evidence>
<dbReference type="Proteomes" id="UP000814033">
    <property type="component" value="Unassembled WGS sequence"/>
</dbReference>
<evidence type="ECO:0000313" key="1">
    <source>
        <dbReference type="EMBL" id="KAI0045691.1"/>
    </source>
</evidence>
<keyword evidence="2" id="KW-1185">Reference proteome</keyword>
<name>A0ACB8RPY2_9AGAM</name>
<proteinExistence type="predicted"/>
<accession>A0ACB8RPY2</accession>
<protein>
    <submittedName>
        <fullName evidence="1">Uncharacterized protein</fullName>
    </submittedName>
</protein>
<comment type="caution">
    <text evidence="1">The sequence shown here is derived from an EMBL/GenBank/DDBJ whole genome shotgun (WGS) entry which is preliminary data.</text>
</comment>